<keyword evidence="1" id="KW-1133">Transmembrane helix</keyword>
<dbReference type="Gene3D" id="3.80.10.10">
    <property type="entry name" value="Ribonuclease Inhibitor"/>
    <property type="match status" value="1"/>
</dbReference>
<name>A0AA38U9V2_9AGAR</name>
<protein>
    <submittedName>
        <fullName evidence="2">Uncharacterized protein</fullName>
    </submittedName>
</protein>
<dbReference type="Proteomes" id="UP001163846">
    <property type="component" value="Unassembled WGS sequence"/>
</dbReference>
<evidence type="ECO:0000313" key="3">
    <source>
        <dbReference type="Proteomes" id="UP001163846"/>
    </source>
</evidence>
<evidence type="ECO:0000256" key="1">
    <source>
        <dbReference type="SAM" id="Phobius"/>
    </source>
</evidence>
<reference evidence="2" key="1">
    <citation type="submission" date="2022-08" db="EMBL/GenBank/DDBJ databases">
        <authorList>
            <consortium name="DOE Joint Genome Institute"/>
            <person name="Min B."/>
            <person name="Riley R."/>
            <person name="Sierra-Patev S."/>
            <person name="Naranjo-Ortiz M."/>
            <person name="Looney B."/>
            <person name="Konkel Z."/>
            <person name="Slot J.C."/>
            <person name="Sakamoto Y."/>
            <person name="Steenwyk J.L."/>
            <person name="Rokas A."/>
            <person name="Carro J."/>
            <person name="Camarero S."/>
            <person name="Ferreira P."/>
            <person name="Molpeceres G."/>
            <person name="Ruiz-Duenas F.J."/>
            <person name="Serrano A."/>
            <person name="Henrissat B."/>
            <person name="Drula E."/>
            <person name="Hughes K.W."/>
            <person name="Mata J.L."/>
            <person name="Ishikawa N.K."/>
            <person name="Vargas-Isla R."/>
            <person name="Ushijima S."/>
            <person name="Smith C.A."/>
            <person name="Ahrendt S."/>
            <person name="Andreopoulos W."/>
            <person name="He G."/>
            <person name="Labutti K."/>
            <person name="Lipzen A."/>
            <person name="Ng V."/>
            <person name="Sandor L."/>
            <person name="Barry K."/>
            <person name="Martinez A.T."/>
            <person name="Xiao Y."/>
            <person name="Gibbons J.G."/>
            <person name="Terashima K."/>
            <person name="Hibbett D.S."/>
            <person name="Grigoriev I.V."/>
        </authorList>
    </citation>
    <scope>NUCLEOTIDE SEQUENCE</scope>
    <source>
        <strain evidence="2">TFB9207</strain>
    </source>
</reference>
<accession>A0AA38U9V2</accession>
<sequence>MVGRKKFENTVVFILESLAVLDIYVNLYYKYKMLLLLNFQTLKLRLFSRQGNMQFPDEIIVAITKLVYESQSPNASYKNIQNLLLVNKQFSRVAQEIIYELLQISVTSGVDEMMVAWAIKYGEDVDQRVFQKVKHISLYSSDHLEIPRITKDILTVMAVAPNLTTVSLYGIDLDALFIPWASSLGQPVHMSIIECTFAPPIFASHSYRVASLTMQDNCSDECLFPNLCFPTLQEADLTIGPAWLSTTLPSSIRILTLRGTVEDLFTAVDILMAIRSCGELDSLTFFGDFIWTEGTTDLLHGPIRNVTAPFLFVQNIAHSAGVKVLDLSQERFHWSLDGDLVNFPYLQGLKFRIVGEFAADDIQAILEQYPTVSHVTVVYDYSHDLLKGLASAMLYGTFITHLMLIEEGERERRIGLEDIMSLKTHVELTGLETELQELWLNGIRIWSR</sequence>
<evidence type="ECO:0000313" key="2">
    <source>
        <dbReference type="EMBL" id="KAJ3835154.1"/>
    </source>
</evidence>
<gene>
    <name evidence="2" type="ORF">F5878DRAFT_644564</name>
</gene>
<keyword evidence="3" id="KW-1185">Reference proteome</keyword>
<dbReference type="InterPro" id="IPR032675">
    <property type="entry name" value="LRR_dom_sf"/>
</dbReference>
<dbReference type="AlphaFoldDB" id="A0AA38U9V2"/>
<organism evidence="2 3">
    <name type="scientific">Lentinula raphanica</name>
    <dbReference type="NCBI Taxonomy" id="153919"/>
    <lineage>
        <taxon>Eukaryota</taxon>
        <taxon>Fungi</taxon>
        <taxon>Dikarya</taxon>
        <taxon>Basidiomycota</taxon>
        <taxon>Agaricomycotina</taxon>
        <taxon>Agaricomycetes</taxon>
        <taxon>Agaricomycetidae</taxon>
        <taxon>Agaricales</taxon>
        <taxon>Marasmiineae</taxon>
        <taxon>Omphalotaceae</taxon>
        <taxon>Lentinula</taxon>
    </lineage>
</organism>
<feature type="transmembrane region" description="Helical" evidence="1">
    <location>
        <begin position="12"/>
        <end position="29"/>
    </location>
</feature>
<keyword evidence="1" id="KW-0812">Transmembrane</keyword>
<proteinExistence type="predicted"/>
<dbReference type="SUPFAM" id="SSF52047">
    <property type="entry name" value="RNI-like"/>
    <property type="match status" value="1"/>
</dbReference>
<dbReference type="EMBL" id="MU806441">
    <property type="protein sequence ID" value="KAJ3835154.1"/>
    <property type="molecule type" value="Genomic_DNA"/>
</dbReference>
<keyword evidence="1" id="KW-0472">Membrane</keyword>
<comment type="caution">
    <text evidence="2">The sequence shown here is derived from an EMBL/GenBank/DDBJ whole genome shotgun (WGS) entry which is preliminary data.</text>
</comment>